<dbReference type="GO" id="GO:0005975">
    <property type="term" value="P:carbohydrate metabolic process"/>
    <property type="evidence" value="ECO:0007669"/>
    <property type="project" value="InterPro"/>
</dbReference>
<dbReference type="Gene3D" id="3.30.310.50">
    <property type="entry name" value="Alpha-D-phosphohexomutase, C-terminal domain"/>
    <property type="match status" value="1"/>
</dbReference>
<dbReference type="KEGG" id="halh:HTSR_0097"/>
<dbReference type="PROSITE" id="PS00710">
    <property type="entry name" value="PGM_PMM"/>
    <property type="match status" value="1"/>
</dbReference>
<evidence type="ECO:0000256" key="3">
    <source>
        <dbReference type="ARBA" id="ARBA00022553"/>
    </source>
</evidence>
<dbReference type="NCBIfam" id="TIGR03990">
    <property type="entry name" value="Arch_GlmM"/>
    <property type="match status" value="1"/>
</dbReference>
<dbReference type="EMBL" id="CP016070">
    <property type="protein sequence ID" value="AOW79307.1"/>
    <property type="molecule type" value="Genomic_DNA"/>
</dbReference>
<dbReference type="InterPro" id="IPR005846">
    <property type="entry name" value="A-D-PHexomutase_a/b/a-III"/>
</dbReference>
<dbReference type="PATRIC" id="fig|1855411.3.peg.97"/>
<protein>
    <submittedName>
        <fullName evidence="12">Phosphohexomutase (Phosphoglucomutase phosphomannomutase)</fullName>
        <ecNumber evidence="12">5.4.2.10</ecNumber>
        <ecNumber evidence="12">5.4.2.8</ecNumber>
    </submittedName>
</protein>
<dbReference type="Pfam" id="PF00408">
    <property type="entry name" value="PGM_PMM_IV"/>
    <property type="match status" value="1"/>
</dbReference>
<name>A0A1D8S1S9_9EURY</name>
<evidence type="ECO:0000313" key="12">
    <source>
        <dbReference type="EMBL" id="AOW79307.1"/>
    </source>
</evidence>
<evidence type="ECO:0000259" key="10">
    <source>
        <dbReference type="Pfam" id="PF02879"/>
    </source>
</evidence>
<dbReference type="InterPro" id="IPR050060">
    <property type="entry name" value="Phosphoglucosamine_mutase"/>
</dbReference>
<dbReference type="PANTHER" id="PTHR42946">
    <property type="entry name" value="PHOSPHOHEXOSE MUTASE"/>
    <property type="match status" value="1"/>
</dbReference>
<dbReference type="Pfam" id="PF02879">
    <property type="entry name" value="PGM_PMM_II"/>
    <property type="match status" value="1"/>
</dbReference>
<feature type="domain" description="Alpha-D-phosphohexomutase alpha/beta/alpha" evidence="11">
    <location>
        <begin position="231"/>
        <end position="336"/>
    </location>
</feature>
<dbReference type="InterPro" id="IPR005841">
    <property type="entry name" value="Alpha-D-phosphohexomutase_SF"/>
</dbReference>
<evidence type="ECO:0000313" key="13">
    <source>
        <dbReference type="Proteomes" id="UP000185608"/>
    </source>
</evidence>
<proteinExistence type="inferred from homology"/>
<evidence type="ECO:0000256" key="4">
    <source>
        <dbReference type="ARBA" id="ARBA00022723"/>
    </source>
</evidence>
<dbReference type="InterPro" id="IPR005843">
    <property type="entry name" value="A-D-PHexomutase_C"/>
</dbReference>
<dbReference type="Gene3D" id="3.40.120.10">
    <property type="entry name" value="Alpha-D-Glucose-1,6-Bisphosphate, subunit A, domain 3"/>
    <property type="match status" value="3"/>
</dbReference>
<evidence type="ECO:0000256" key="7">
    <source>
        <dbReference type="RuleBase" id="RU004326"/>
    </source>
</evidence>
<dbReference type="InterPro" id="IPR036900">
    <property type="entry name" value="A-D-PHexomutase_C_sf"/>
</dbReference>
<dbReference type="Proteomes" id="UP000185608">
    <property type="component" value="Chromosome"/>
</dbReference>
<dbReference type="EC" id="5.4.2.10" evidence="12"/>
<evidence type="ECO:0000256" key="5">
    <source>
        <dbReference type="ARBA" id="ARBA00022842"/>
    </source>
</evidence>
<dbReference type="Pfam" id="PF02880">
    <property type="entry name" value="PGM_PMM_III"/>
    <property type="match status" value="1"/>
</dbReference>
<feature type="domain" description="Alpha-D-phosphohexomutase alpha/beta/alpha" evidence="10">
    <location>
        <begin position="126"/>
        <end position="226"/>
    </location>
</feature>
<accession>A0A1D8S1S9</accession>
<feature type="domain" description="Alpha-D-phosphohexomutase C-terminal" evidence="8">
    <location>
        <begin position="364"/>
        <end position="421"/>
    </location>
</feature>
<dbReference type="SUPFAM" id="SSF53738">
    <property type="entry name" value="Phosphoglucomutase, first 3 domains"/>
    <property type="match status" value="3"/>
</dbReference>
<dbReference type="Pfam" id="PF02878">
    <property type="entry name" value="PGM_PMM_I"/>
    <property type="match status" value="1"/>
</dbReference>
<evidence type="ECO:0000256" key="2">
    <source>
        <dbReference type="ARBA" id="ARBA00010231"/>
    </source>
</evidence>
<dbReference type="EC" id="5.4.2.8" evidence="12"/>
<dbReference type="GO" id="GO:0008966">
    <property type="term" value="F:phosphoglucosamine mutase activity"/>
    <property type="evidence" value="ECO:0007669"/>
    <property type="project" value="UniProtKB-EC"/>
</dbReference>
<reference evidence="12 13" key="1">
    <citation type="submission" date="2016-06" db="EMBL/GenBank/DDBJ databases">
        <title>Discovery of anaerobic lithoheterotrophic haloarchaeon capable of sulfur respiration by hydrogen and formate.</title>
        <authorList>
            <person name="Sorokin D.Y."/>
            <person name="Kublanov I.V."/>
            <person name="Roman P."/>
            <person name="Sinninghe Damste J.S."/>
            <person name="Golyshin P.N."/>
            <person name="Rojo D."/>
            <person name="Ciordia S."/>
            <person name="Mena Md.C."/>
            <person name="Ferrer M."/>
            <person name="Smedile F."/>
            <person name="Messina E."/>
            <person name="La Cono V."/>
            <person name="Yakimov M.M."/>
        </authorList>
    </citation>
    <scope>NUCLEOTIDE SEQUENCE [LARGE SCALE GENOMIC DNA]</scope>
    <source>
        <strain evidence="12 13">HTSR1</strain>
    </source>
</reference>
<evidence type="ECO:0000259" key="8">
    <source>
        <dbReference type="Pfam" id="PF00408"/>
    </source>
</evidence>
<sequence length="429" mass="44883">MAAAAGTVWGADRIALGRDTRLTGPMLANAAASGLASVGADVDRLGVVPTPALQAYAAAEGIPAVMVTASHNPAPYNGIKLVGADGVELSIERLEAIESVLLDGSQTHAAWDRTGTDRRIEGARRRYREELLAAVDREAIAGADLTVALDPGHGAGALTSPDFFRELGCSVRTVNAHPDGHFPGRDPEPVAKNLGDLGDLVRATDADVGIAHDGDADRAIFFDEHGEYIEGDATLAALADAALGPGDTTVSAVNVSQRLVDVAQSSGADLELTPIGSTQIMTRIRELQSAGETVPVAGEGNGGVIFPAYRINRDGAYTAARFLSLLVDRPASEVVEPYDGYANVRENVHYADEAERATLVEAAGEWARNADGEVSTIDGYRVDFGDAWVLARPSGTEPVVRVYAEAREASRARELADRLVAVLEAAAGE</sequence>
<evidence type="ECO:0000259" key="11">
    <source>
        <dbReference type="Pfam" id="PF02880"/>
    </source>
</evidence>
<keyword evidence="3" id="KW-0597">Phosphoprotein</keyword>
<dbReference type="SUPFAM" id="SSF55957">
    <property type="entry name" value="Phosphoglucomutase, C-terminal domain"/>
    <property type="match status" value="1"/>
</dbReference>
<dbReference type="InterPro" id="IPR024086">
    <property type="entry name" value="GlmM_arc-type"/>
</dbReference>
<dbReference type="InterPro" id="IPR016055">
    <property type="entry name" value="A-D-PHexomutase_a/b/a-I/II/III"/>
</dbReference>
<dbReference type="PRINTS" id="PR00509">
    <property type="entry name" value="PGMPMM"/>
</dbReference>
<keyword evidence="5 7" id="KW-0460">Magnesium</keyword>
<dbReference type="GO" id="GO:0004615">
    <property type="term" value="F:phosphomannomutase activity"/>
    <property type="evidence" value="ECO:0007669"/>
    <property type="project" value="UniProtKB-EC"/>
</dbReference>
<keyword evidence="4 7" id="KW-0479">Metal-binding</keyword>
<evidence type="ECO:0000259" key="9">
    <source>
        <dbReference type="Pfam" id="PF02878"/>
    </source>
</evidence>
<evidence type="ECO:0000256" key="1">
    <source>
        <dbReference type="ARBA" id="ARBA00001946"/>
    </source>
</evidence>
<dbReference type="InterPro" id="IPR016066">
    <property type="entry name" value="A-D-PHexomutase_CS"/>
</dbReference>
<gene>
    <name evidence="12" type="primary">pmu</name>
    <name evidence="12" type="ORF">HTSR_0097</name>
</gene>
<evidence type="ECO:0000256" key="6">
    <source>
        <dbReference type="ARBA" id="ARBA00023235"/>
    </source>
</evidence>
<dbReference type="InterPro" id="IPR005845">
    <property type="entry name" value="A-D-PHexomutase_a/b/a-II"/>
</dbReference>
<dbReference type="STRING" id="1873524.HSR6_0096"/>
<comment type="similarity">
    <text evidence="2 7">Belongs to the phosphohexose mutase family.</text>
</comment>
<dbReference type="AlphaFoldDB" id="A0A1D8S1S9"/>
<keyword evidence="6 12" id="KW-0413">Isomerase</keyword>
<dbReference type="InterPro" id="IPR005844">
    <property type="entry name" value="A-D-PHexomutase_a/b/a-I"/>
</dbReference>
<feature type="domain" description="Alpha-D-phosphohexomutase alpha/beta/alpha" evidence="9">
    <location>
        <begin position="3"/>
        <end position="103"/>
    </location>
</feature>
<dbReference type="GO" id="GO:0000287">
    <property type="term" value="F:magnesium ion binding"/>
    <property type="evidence" value="ECO:0007669"/>
    <property type="project" value="InterPro"/>
</dbReference>
<organism evidence="12 13">
    <name type="scientific">Halodesulfurarchaeum formicicum</name>
    <dbReference type="NCBI Taxonomy" id="1873524"/>
    <lineage>
        <taxon>Archaea</taxon>
        <taxon>Methanobacteriati</taxon>
        <taxon>Methanobacteriota</taxon>
        <taxon>Stenosarchaea group</taxon>
        <taxon>Halobacteria</taxon>
        <taxon>Halobacteriales</taxon>
        <taxon>Halobacteriaceae</taxon>
        <taxon>Halodesulfurarchaeum</taxon>
    </lineage>
</organism>
<dbReference type="CDD" id="cd03087">
    <property type="entry name" value="PGM_like1"/>
    <property type="match status" value="1"/>
</dbReference>
<dbReference type="PANTHER" id="PTHR42946:SF1">
    <property type="entry name" value="PHOSPHOGLUCOMUTASE (ALPHA-D-GLUCOSE-1,6-BISPHOSPHATE-DEPENDENT)"/>
    <property type="match status" value="1"/>
</dbReference>
<comment type="cofactor">
    <cofactor evidence="1">
        <name>Mg(2+)</name>
        <dbReference type="ChEBI" id="CHEBI:18420"/>
    </cofactor>
</comment>